<reference evidence="3 4" key="1">
    <citation type="submission" date="2023-07" db="EMBL/GenBank/DDBJ databases">
        <title>Genomic Encyclopedia of Type Strains, Phase IV (KMG-IV): sequencing the most valuable type-strain genomes for metagenomic binning, comparative biology and taxonomic classification.</title>
        <authorList>
            <person name="Goeker M."/>
        </authorList>
    </citation>
    <scope>NUCLEOTIDE SEQUENCE [LARGE SCALE GENOMIC DNA]</scope>
    <source>
        <strain evidence="3 4">B6-8</strain>
    </source>
</reference>
<dbReference type="EMBL" id="JAUSVO010000004">
    <property type="protein sequence ID" value="MDQ0438939.1"/>
    <property type="molecule type" value="Genomic_DNA"/>
</dbReference>
<feature type="transmembrane region" description="Helical" evidence="2">
    <location>
        <begin position="210"/>
        <end position="227"/>
    </location>
</feature>
<feature type="coiled-coil region" evidence="1">
    <location>
        <begin position="172"/>
        <end position="203"/>
    </location>
</feature>
<evidence type="ECO:0000256" key="2">
    <source>
        <dbReference type="SAM" id="Phobius"/>
    </source>
</evidence>
<dbReference type="Gene3D" id="3.30.530.20">
    <property type="match status" value="1"/>
</dbReference>
<keyword evidence="1" id="KW-0175">Coiled coil</keyword>
<protein>
    <submittedName>
        <fullName evidence="3">Carbon monoxide dehydrogenase subunit G</fullName>
    </submittedName>
</protein>
<evidence type="ECO:0000256" key="1">
    <source>
        <dbReference type="SAM" id="Coils"/>
    </source>
</evidence>
<dbReference type="PANTHER" id="PTHR38588:SF1">
    <property type="entry name" value="BLL0334 PROTEIN"/>
    <property type="match status" value="1"/>
</dbReference>
<dbReference type="Pfam" id="PF06240">
    <property type="entry name" value="COXG"/>
    <property type="match status" value="1"/>
</dbReference>
<keyword evidence="2" id="KW-1133">Transmembrane helix</keyword>
<sequence>MDMTGEYRIAARREAVWAALNDPEFLKACIAGCESLTLTSSTSMAGRIAVDIGPMKGVFAGTVVLSNVNPPESATISGEADGGSAGRVRGGADVTLADDDGGTMLRYAIRTQVGGHLAQLGSRRIDTTARTMADDFFGAFAAKLGAEEPTVTAPPLATPTPGGEEAAEDELIDRLEHRVEDYAEDVAEAAEEAEQEVEVAAGRGFLGGPYVWGLLVILIGLAVIVLMR</sequence>
<accession>A0ABU0H9D6</accession>
<evidence type="ECO:0000313" key="4">
    <source>
        <dbReference type="Proteomes" id="UP001241603"/>
    </source>
</evidence>
<comment type="caution">
    <text evidence="3">The sequence shown here is derived from an EMBL/GenBank/DDBJ whole genome shotgun (WGS) entry which is preliminary data.</text>
</comment>
<name>A0ABU0H9D6_9HYPH</name>
<dbReference type="RefSeq" id="WP_266349812.1">
    <property type="nucleotide sequence ID" value="NZ_JAPKNG010000004.1"/>
</dbReference>
<gene>
    <name evidence="3" type="ORF">QO014_003334</name>
</gene>
<dbReference type="PANTHER" id="PTHR38588">
    <property type="entry name" value="BLL0334 PROTEIN"/>
    <property type="match status" value="1"/>
</dbReference>
<dbReference type="CDD" id="cd05018">
    <property type="entry name" value="CoxG"/>
    <property type="match status" value="1"/>
</dbReference>
<keyword evidence="2" id="KW-0472">Membrane</keyword>
<keyword evidence="2" id="KW-0812">Transmembrane</keyword>
<proteinExistence type="predicted"/>
<dbReference type="InterPro" id="IPR010419">
    <property type="entry name" value="CO_DH_gsu"/>
</dbReference>
<dbReference type="InterPro" id="IPR023393">
    <property type="entry name" value="START-like_dom_sf"/>
</dbReference>
<dbReference type="Proteomes" id="UP001241603">
    <property type="component" value="Unassembled WGS sequence"/>
</dbReference>
<dbReference type="SUPFAM" id="SSF55961">
    <property type="entry name" value="Bet v1-like"/>
    <property type="match status" value="1"/>
</dbReference>
<evidence type="ECO:0000313" key="3">
    <source>
        <dbReference type="EMBL" id="MDQ0438939.1"/>
    </source>
</evidence>
<keyword evidence="4" id="KW-1185">Reference proteome</keyword>
<organism evidence="3 4">
    <name type="scientific">Kaistia dalseonensis</name>
    <dbReference type="NCBI Taxonomy" id="410840"/>
    <lineage>
        <taxon>Bacteria</taxon>
        <taxon>Pseudomonadati</taxon>
        <taxon>Pseudomonadota</taxon>
        <taxon>Alphaproteobacteria</taxon>
        <taxon>Hyphomicrobiales</taxon>
        <taxon>Kaistiaceae</taxon>
        <taxon>Kaistia</taxon>
    </lineage>
</organism>